<keyword evidence="1" id="KW-0812">Transmembrane</keyword>
<feature type="transmembrane region" description="Helical" evidence="1">
    <location>
        <begin position="273"/>
        <end position="295"/>
    </location>
</feature>
<feature type="transmembrane region" description="Helical" evidence="1">
    <location>
        <begin position="12"/>
        <end position="33"/>
    </location>
</feature>
<organism evidence="2 3">
    <name type="scientific">Allofournierella massiliensis</name>
    <dbReference type="NCBI Taxonomy" id="1650663"/>
    <lineage>
        <taxon>Bacteria</taxon>
        <taxon>Bacillati</taxon>
        <taxon>Bacillota</taxon>
        <taxon>Clostridia</taxon>
        <taxon>Eubacteriales</taxon>
        <taxon>Oscillospiraceae</taxon>
        <taxon>Allofournierella</taxon>
    </lineage>
</organism>
<dbReference type="RefSeq" id="WP_058963260.1">
    <property type="nucleotide sequence ID" value="NZ_CABKVM010000013.1"/>
</dbReference>
<dbReference type="OrthoDB" id="2028704at2"/>
<gene>
    <name evidence="2" type="ORF">EDD77_12063</name>
</gene>
<dbReference type="STRING" id="1650663.GCA_001486665_00770"/>
<sequence length="394" mass="43922">MQTIESRRRVRSQYGVVALLYALLGAAVARMLLIQAADPLAGDFAQHLTSARNPQGREYSLFTILYRIMDGLWHSDLPIVLFLVAMVLTGVWLCGLFFRRHSPIKNVLLSSVLGIACYCVDPIFLPWLNPYRVLGVQAGGVWHNPTLLGIKTMLMALVLVYISICEQMEDLGAPLPTKKLLLFCALLTVATWIKPNLAMSVEPAIAFFLLFDLCRHRGKGFWKLAALAATVIPSLVVIGWQFMVSFTNAPAGEESGITFALGMEIIVWARRPVCAILQSLAFPLLVLAFSVPQVFKDRKYGFAWAIAGVAYLEHLCLAETGERAGDGNFSWGVQMVMVYLFAVSVIRLVEDWPWLKQRLWGRGIAAAGAVLFLWHTFCGVQYIVLFILNKGYFM</sequence>
<feature type="transmembrane region" description="Helical" evidence="1">
    <location>
        <begin position="221"/>
        <end position="240"/>
    </location>
</feature>
<evidence type="ECO:0000313" key="3">
    <source>
        <dbReference type="Proteomes" id="UP000295184"/>
    </source>
</evidence>
<feature type="transmembrane region" description="Helical" evidence="1">
    <location>
        <begin position="79"/>
        <end position="98"/>
    </location>
</feature>
<proteinExistence type="predicted"/>
<evidence type="ECO:0000256" key="1">
    <source>
        <dbReference type="SAM" id="Phobius"/>
    </source>
</evidence>
<feature type="transmembrane region" description="Helical" evidence="1">
    <location>
        <begin position="107"/>
        <end position="128"/>
    </location>
</feature>
<evidence type="ECO:0000313" key="2">
    <source>
        <dbReference type="EMBL" id="TCL54731.1"/>
    </source>
</evidence>
<feature type="transmembrane region" description="Helical" evidence="1">
    <location>
        <begin position="148"/>
        <end position="168"/>
    </location>
</feature>
<keyword evidence="1" id="KW-1133">Transmembrane helix</keyword>
<dbReference type="EMBL" id="SLUM01000020">
    <property type="protein sequence ID" value="TCL54731.1"/>
    <property type="molecule type" value="Genomic_DNA"/>
</dbReference>
<name>A0A4R1QPB5_9FIRM</name>
<accession>A0A4R1QPB5</accession>
<dbReference type="Proteomes" id="UP000295184">
    <property type="component" value="Unassembled WGS sequence"/>
</dbReference>
<protein>
    <submittedName>
        <fullName evidence="2">Uncharacterized protein</fullName>
    </submittedName>
</protein>
<dbReference type="AlphaFoldDB" id="A0A4R1QPB5"/>
<feature type="transmembrane region" description="Helical" evidence="1">
    <location>
        <begin position="364"/>
        <end position="388"/>
    </location>
</feature>
<reference evidence="2 3" key="1">
    <citation type="submission" date="2019-03" db="EMBL/GenBank/DDBJ databases">
        <title>Genomic Encyclopedia of Type Strains, Phase IV (KMG-IV): sequencing the most valuable type-strain genomes for metagenomic binning, comparative biology and taxonomic classification.</title>
        <authorList>
            <person name="Goeker M."/>
        </authorList>
    </citation>
    <scope>NUCLEOTIDE SEQUENCE [LARGE SCALE GENOMIC DNA]</scope>
    <source>
        <strain evidence="2 3">DSM 100451</strain>
    </source>
</reference>
<keyword evidence="1" id="KW-0472">Membrane</keyword>
<comment type="caution">
    <text evidence="2">The sequence shown here is derived from an EMBL/GenBank/DDBJ whole genome shotgun (WGS) entry which is preliminary data.</text>
</comment>
<feature type="transmembrane region" description="Helical" evidence="1">
    <location>
        <begin position="329"/>
        <end position="349"/>
    </location>
</feature>